<dbReference type="Proteomes" id="UP000189670">
    <property type="component" value="Unassembled WGS sequence"/>
</dbReference>
<gene>
    <name evidence="1" type="ORF">OMM_04048</name>
</gene>
<organism evidence="1 2">
    <name type="scientific">Candidatus Magnetoglobus multicellularis str. Araruama</name>
    <dbReference type="NCBI Taxonomy" id="890399"/>
    <lineage>
        <taxon>Bacteria</taxon>
        <taxon>Pseudomonadati</taxon>
        <taxon>Thermodesulfobacteriota</taxon>
        <taxon>Desulfobacteria</taxon>
        <taxon>Desulfobacterales</taxon>
        <taxon>Desulfobacteraceae</taxon>
        <taxon>Candidatus Magnetoglobus</taxon>
    </lineage>
</organism>
<proteinExistence type="predicted"/>
<comment type="caution">
    <text evidence="1">The sequence shown here is derived from an EMBL/GenBank/DDBJ whole genome shotgun (WGS) entry which is preliminary data.</text>
</comment>
<evidence type="ECO:0000313" key="2">
    <source>
        <dbReference type="Proteomes" id="UP000189670"/>
    </source>
</evidence>
<dbReference type="AlphaFoldDB" id="A0A1V1P3E3"/>
<evidence type="ECO:0000313" key="1">
    <source>
        <dbReference type="EMBL" id="ETR69255.1"/>
    </source>
</evidence>
<accession>A0A1V1P3E3</accession>
<sequence>MLKAENIGISVFLAIKVSRFKPIACLPMSPKCLNRCPELYRLCFCTAHELKHLSRIQRLNKPIERLSDPTFFWFFFKDKPDVCLLCPISSMLLVGSTNSKLLMFLLSVLPHHVHHLHQTNHGSSCVYKQQSGASISVIKLMWKKCKANFKSINKECNSTLRPKFTKITTKLTGGKSEKGITFKTITLFNQ</sequence>
<reference evidence="2" key="1">
    <citation type="submission" date="2012-11" db="EMBL/GenBank/DDBJ databases">
        <authorList>
            <person name="Lucero-Rivera Y.E."/>
            <person name="Tovar-Ramirez D."/>
        </authorList>
    </citation>
    <scope>NUCLEOTIDE SEQUENCE [LARGE SCALE GENOMIC DNA]</scope>
    <source>
        <strain evidence="2">Araruama</strain>
    </source>
</reference>
<dbReference type="EMBL" id="ATBP01000693">
    <property type="protein sequence ID" value="ETR69255.1"/>
    <property type="molecule type" value="Genomic_DNA"/>
</dbReference>
<protein>
    <submittedName>
        <fullName evidence="1">Uncharacterized protein</fullName>
    </submittedName>
</protein>
<name>A0A1V1P3E3_9BACT</name>